<evidence type="ECO:0000256" key="6">
    <source>
        <dbReference type="ARBA" id="ARBA00022801"/>
    </source>
</evidence>
<dbReference type="RefSeq" id="WP_188825941.1">
    <property type="nucleotide sequence ID" value="NZ_BMHH01000023.1"/>
</dbReference>
<dbReference type="SUPFAM" id="SSF141868">
    <property type="entry name" value="EAL domain-like"/>
    <property type="match status" value="1"/>
</dbReference>
<dbReference type="AlphaFoldDB" id="A0A916SM69"/>
<keyword evidence="4" id="KW-0973">c-di-GMP</keyword>
<keyword evidence="7" id="KW-1133">Transmembrane helix</keyword>
<reference evidence="11" key="1">
    <citation type="journal article" date="2014" name="Int. J. Syst. Evol. Microbiol.">
        <title>Complete genome sequence of Corynebacterium casei LMG S-19264T (=DSM 44701T), isolated from a smear-ripened cheese.</title>
        <authorList>
            <consortium name="US DOE Joint Genome Institute (JGI-PGF)"/>
            <person name="Walter F."/>
            <person name="Albersmeier A."/>
            <person name="Kalinowski J."/>
            <person name="Ruckert C."/>
        </authorList>
    </citation>
    <scope>NUCLEOTIDE SEQUENCE</scope>
    <source>
        <strain evidence="11">CGMCC 1.15082</strain>
    </source>
</reference>
<keyword evidence="6" id="KW-0378">Hydrolase</keyword>
<dbReference type="InterPro" id="IPR024744">
    <property type="entry name" value="CSS-motif_dom"/>
</dbReference>
<dbReference type="Pfam" id="PF00563">
    <property type="entry name" value="EAL"/>
    <property type="match status" value="1"/>
</dbReference>
<dbReference type="InterPro" id="IPR050706">
    <property type="entry name" value="Cyclic-di-GMP_PDE-like"/>
</dbReference>
<sequence>MIDRLRPIFRTSPIFLVVLLAALLGGGLGHLLGTRMRLSHDQAELTAYSNQLLTHAIAVVNEANGAINVANTSPYPFCSDTEIQLLRNMLFETRNAKDIGRIRNGAVVCSTILGTPSKHVHMPKFAPVVLADGTQFYPDSPLTVSSGRAPILAKGNTDVVIDPRAFDTFKQEPYHFAVFYGNLETRSFGQMFGDEDGSSPQSTGPATWASKGDVLRRDSCDRSGLCVAVWAGVGALDSTSYVNAITMLGAALGALAGLGWVDFRRRDQSLMARLNRALSREELTLVYQPVVDVTDGRIVAAEALIRWQSNGDFVPPDVFVAIAEQRGMAGRITRYVLDRVIKEMGETLRLHRDFRITINVTASDLDDPKFLVAIEEGLHYADIEPQQIGIELTERSAADSRAAIEGIARLRSRGHSVYIDDFGTGYSSLSYLGELNVDALKMDRAFTRTVGTDAVTVSIVPQIIDMALKHKLDIVAEGVETEAQADYFRNLPVQVMGQGWYFGRPVPAARLIRRLEQQDGIIALRRRRKKNRPGTKVG</sequence>
<feature type="domain" description="EAL" evidence="10">
    <location>
        <begin position="267"/>
        <end position="519"/>
    </location>
</feature>
<evidence type="ECO:0000313" key="12">
    <source>
        <dbReference type="Proteomes" id="UP000646478"/>
    </source>
</evidence>
<keyword evidence="3" id="KW-1003">Cell membrane</keyword>
<dbReference type="InterPro" id="IPR001633">
    <property type="entry name" value="EAL_dom"/>
</dbReference>
<proteinExistence type="predicted"/>
<dbReference type="EC" id="3.1.4.52" evidence="2"/>
<dbReference type="InterPro" id="IPR035919">
    <property type="entry name" value="EAL_sf"/>
</dbReference>
<reference evidence="11" key="2">
    <citation type="submission" date="2020-09" db="EMBL/GenBank/DDBJ databases">
        <authorList>
            <person name="Sun Q."/>
            <person name="Zhou Y."/>
        </authorList>
    </citation>
    <scope>NUCLEOTIDE SEQUENCE</scope>
    <source>
        <strain evidence="11">CGMCC 1.15082</strain>
    </source>
</reference>
<dbReference type="Proteomes" id="UP000646478">
    <property type="component" value="Unassembled WGS sequence"/>
</dbReference>
<evidence type="ECO:0000256" key="7">
    <source>
        <dbReference type="ARBA" id="ARBA00022989"/>
    </source>
</evidence>
<keyword evidence="12" id="KW-1185">Reference proteome</keyword>
<evidence type="ECO:0000256" key="1">
    <source>
        <dbReference type="ARBA" id="ARBA00004651"/>
    </source>
</evidence>
<evidence type="ECO:0000256" key="9">
    <source>
        <dbReference type="ARBA" id="ARBA00034290"/>
    </source>
</evidence>
<organism evidence="11 12">
    <name type="scientific">Brucella endophytica</name>
    <dbReference type="NCBI Taxonomy" id="1963359"/>
    <lineage>
        <taxon>Bacteria</taxon>
        <taxon>Pseudomonadati</taxon>
        <taxon>Pseudomonadota</taxon>
        <taxon>Alphaproteobacteria</taxon>
        <taxon>Hyphomicrobiales</taxon>
        <taxon>Brucellaceae</taxon>
        <taxon>Brucella/Ochrobactrum group</taxon>
        <taxon>Brucella</taxon>
    </lineage>
</organism>
<evidence type="ECO:0000313" key="11">
    <source>
        <dbReference type="EMBL" id="GGB07816.1"/>
    </source>
</evidence>
<evidence type="ECO:0000256" key="3">
    <source>
        <dbReference type="ARBA" id="ARBA00022475"/>
    </source>
</evidence>
<dbReference type="Pfam" id="PF12792">
    <property type="entry name" value="CSS-motif"/>
    <property type="match status" value="1"/>
</dbReference>
<accession>A0A916SM69</accession>
<dbReference type="PANTHER" id="PTHR33121">
    <property type="entry name" value="CYCLIC DI-GMP PHOSPHODIESTERASE PDEF"/>
    <property type="match status" value="1"/>
</dbReference>
<dbReference type="CDD" id="cd01948">
    <property type="entry name" value="EAL"/>
    <property type="match status" value="1"/>
</dbReference>
<gene>
    <name evidence="11" type="ORF">GCM10011491_39820</name>
</gene>
<comment type="catalytic activity">
    <reaction evidence="9">
        <text>3',3'-c-di-GMP + H2O = 5'-phosphoguanylyl(3'-&gt;5')guanosine + H(+)</text>
        <dbReference type="Rhea" id="RHEA:24902"/>
        <dbReference type="ChEBI" id="CHEBI:15377"/>
        <dbReference type="ChEBI" id="CHEBI:15378"/>
        <dbReference type="ChEBI" id="CHEBI:58754"/>
        <dbReference type="ChEBI" id="CHEBI:58805"/>
        <dbReference type="EC" id="3.1.4.52"/>
    </reaction>
</comment>
<dbReference type="EMBL" id="BMHH01000023">
    <property type="protein sequence ID" value="GGB07816.1"/>
    <property type="molecule type" value="Genomic_DNA"/>
</dbReference>
<evidence type="ECO:0000256" key="5">
    <source>
        <dbReference type="ARBA" id="ARBA00022692"/>
    </source>
</evidence>
<evidence type="ECO:0000256" key="4">
    <source>
        <dbReference type="ARBA" id="ARBA00022636"/>
    </source>
</evidence>
<dbReference type="PROSITE" id="PS50883">
    <property type="entry name" value="EAL"/>
    <property type="match status" value="1"/>
</dbReference>
<comment type="caution">
    <text evidence="11">The sequence shown here is derived from an EMBL/GenBank/DDBJ whole genome shotgun (WGS) entry which is preliminary data.</text>
</comment>
<evidence type="ECO:0000259" key="10">
    <source>
        <dbReference type="PROSITE" id="PS50883"/>
    </source>
</evidence>
<keyword evidence="8" id="KW-0472">Membrane</keyword>
<keyword evidence="5" id="KW-0812">Transmembrane</keyword>
<protein>
    <recommendedName>
        <fullName evidence="2">cyclic-guanylate-specific phosphodiesterase</fullName>
        <ecNumber evidence="2">3.1.4.52</ecNumber>
    </recommendedName>
</protein>
<comment type="subcellular location">
    <subcellularLocation>
        <location evidence="1">Cell membrane</location>
        <topology evidence="1">Multi-pass membrane protein</topology>
    </subcellularLocation>
</comment>
<dbReference type="SMART" id="SM00052">
    <property type="entry name" value="EAL"/>
    <property type="match status" value="1"/>
</dbReference>
<dbReference type="GO" id="GO:0005886">
    <property type="term" value="C:plasma membrane"/>
    <property type="evidence" value="ECO:0007669"/>
    <property type="project" value="UniProtKB-SubCell"/>
</dbReference>
<evidence type="ECO:0000256" key="8">
    <source>
        <dbReference type="ARBA" id="ARBA00023136"/>
    </source>
</evidence>
<name>A0A916SM69_9HYPH</name>
<evidence type="ECO:0000256" key="2">
    <source>
        <dbReference type="ARBA" id="ARBA00012282"/>
    </source>
</evidence>
<dbReference type="PANTHER" id="PTHR33121:SF81">
    <property type="entry name" value="CYCLIC DI-GMP PHOSPHODIESTERASE PDEB-RELATED"/>
    <property type="match status" value="1"/>
</dbReference>
<dbReference type="GO" id="GO:0071111">
    <property type="term" value="F:cyclic-guanylate-specific phosphodiesterase activity"/>
    <property type="evidence" value="ECO:0007669"/>
    <property type="project" value="UniProtKB-EC"/>
</dbReference>
<dbReference type="Gene3D" id="3.20.20.450">
    <property type="entry name" value="EAL domain"/>
    <property type="match status" value="1"/>
</dbReference>